<sequence length="143" mass="14900">MNSKVSHSAGGKANRTFLLDETHGSFDSVTDTVVENNEVTAIVGAAKKLGTRATLSTQMFPGTQSTAIDFSPALIFGSKVGIAEESVRCTMHAPAWATAVSSWVNTPSNVVNVWLAAPVPLTLPSGANIVCTVDQSTRSANAH</sequence>
<name>A0A7S4B4L1_CHRCT</name>
<protein>
    <submittedName>
        <fullName evidence="1">Uncharacterized protein</fullName>
    </submittedName>
</protein>
<dbReference type="EMBL" id="HBIZ01010854">
    <property type="protein sequence ID" value="CAE0753856.1"/>
    <property type="molecule type" value="Transcribed_RNA"/>
</dbReference>
<dbReference type="AlphaFoldDB" id="A0A7S4B4L1"/>
<proteinExistence type="predicted"/>
<accession>A0A7S4B4L1</accession>
<organism evidence="1">
    <name type="scientific">Chrysotila carterae</name>
    <name type="common">Marine alga</name>
    <name type="synonym">Syracosphaera carterae</name>
    <dbReference type="NCBI Taxonomy" id="13221"/>
    <lineage>
        <taxon>Eukaryota</taxon>
        <taxon>Haptista</taxon>
        <taxon>Haptophyta</taxon>
        <taxon>Prymnesiophyceae</taxon>
        <taxon>Isochrysidales</taxon>
        <taxon>Isochrysidaceae</taxon>
        <taxon>Chrysotila</taxon>
    </lineage>
</organism>
<gene>
    <name evidence="1" type="ORF">PCAR00345_LOCUS6443</name>
</gene>
<evidence type="ECO:0000313" key="1">
    <source>
        <dbReference type="EMBL" id="CAE0753856.1"/>
    </source>
</evidence>
<reference evidence="1" key="1">
    <citation type="submission" date="2021-01" db="EMBL/GenBank/DDBJ databases">
        <authorList>
            <person name="Corre E."/>
            <person name="Pelletier E."/>
            <person name="Niang G."/>
            <person name="Scheremetjew M."/>
            <person name="Finn R."/>
            <person name="Kale V."/>
            <person name="Holt S."/>
            <person name="Cochrane G."/>
            <person name="Meng A."/>
            <person name="Brown T."/>
            <person name="Cohen L."/>
        </authorList>
    </citation>
    <scope>NUCLEOTIDE SEQUENCE</scope>
    <source>
        <strain evidence="1">CCMP645</strain>
    </source>
</reference>